<proteinExistence type="predicted"/>
<evidence type="ECO:0000313" key="1">
    <source>
        <dbReference type="EMBL" id="MBO0351983.1"/>
    </source>
</evidence>
<protein>
    <submittedName>
        <fullName evidence="1">COP23 domain-containing protein</fullName>
    </submittedName>
</protein>
<dbReference type="InterPro" id="IPR025478">
    <property type="entry name" value="COP23"/>
</dbReference>
<gene>
    <name evidence="1" type="ORF">J0895_23455</name>
</gene>
<organism evidence="1 2">
    <name type="scientific">Phormidium pseudopriestleyi FRX01</name>
    <dbReference type="NCBI Taxonomy" id="1759528"/>
    <lineage>
        <taxon>Bacteria</taxon>
        <taxon>Bacillati</taxon>
        <taxon>Cyanobacteriota</taxon>
        <taxon>Cyanophyceae</taxon>
        <taxon>Oscillatoriophycideae</taxon>
        <taxon>Oscillatoriales</taxon>
        <taxon>Oscillatoriaceae</taxon>
        <taxon>Phormidium</taxon>
    </lineage>
</organism>
<accession>A0ABS3FZ14</accession>
<evidence type="ECO:0000313" key="2">
    <source>
        <dbReference type="Proteomes" id="UP000664844"/>
    </source>
</evidence>
<dbReference type="Pfam" id="PF14218">
    <property type="entry name" value="COP23"/>
    <property type="match status" value="1"/>
</dbReference>
<dbReference type="EMBL" id="JAFLQW010000616">
    <property type="protein sequence ID" value="MBO0351983.1"/>
    <property type="molecule type" value="Genomic_DNA"/>
</dbReference>
<comment type="caution">
    <text evidence="1">The sequence shown here is derived from an EMBL/GenBank/DDBJ whole genome shotgun (WGS) entry which is preliminary data.</text>
</comment>
<dbReference type="Proteomes" id="UP000664844">
    <property type="component" value="Unassembled WGS sequence"/>
</dbReference>
<name>A0ABS3FZ14_9CYAN</name>
<sequence>MNNQKSGIIFSVIVILQGFLSACQPVDSLPRGTDYSCDLTQNPPATIARTSKGDIPVIRWKSTFFEGSGYTPENRCMEVSERFQTYYQTGLLHYLTTGVQNNQDIICVTRTNGGNCSGLLLTLEPGDDPEQVLNDLVDPNVRTIERSERTGGKLYIELIPELKSP</sequence>
<dbReference type="PROSITE" id="PS51257">
    <property type="entry name" value="PROKAR_LIPOPROTEIN"/>
    <property type="match status" value="1"/>
</dbReference>
<dbReference type="RefSeq" id="WP_207090408.1">
    <property type="nucleotide sequence ID" value="NZ_JAFLQW010000616.1"/>
</dbReference>
<keyword evidence="2" id="KW-1185">Reference proteome</keyword>
<reference evidence="1 2" key="1">
    <citation type="submission" date="2021-03" db="EMBL/GenBank/DDBJ databases">
        <title>Metabolic Capacity of the Antarctic Cyanobacterium Phormidium pseudopriestleyi that Sustains Oxygenic Photosynthesis in the Presence of Hydrogen Sulfide.</title>
        <authorList>
            <person name="Lumian J.E."/>
            <person name="Jungblut A.D."/>
            <person name="Dillon M.L."/>
            <person name="Hawes I."/>
            <person name="Doran P.T."/>
            <person name="Mackey T.J."/>
            <person name="Dick G.J."/>
            <person name="Grettenberger C.L."/>
            <person name="Sumner D.Y."/>
        </authorList>
    </citation>
    <scope>NUCLEOTIDE SEQUENCE [LARGE SCALE GENOMIC DNA]</scope>
    <source>
        <strain evidence="1 2">FRX01</strain>
    </source>
</reference>